<gene>
    <name evidence="4" type="ORF">EDD36DRAFT_220941</name>
</gene>
<keyword evidence="5" id="KW-1185">Reference proteome</keyword>
<dbReference type="Pfam" id="PF18210">
    <property type="entry name" value="Knl1_RWD_C"/>
    <property type="match status" value="1"/>
</dbReference>
<dbReference type="GO" id="GO:0007094">
    <property type="term" value="P:mitotic spindle assembly checkpoint signaling"/>
    <property type="evidence" value="ECO:0007669"/>
    <property type="project" value="TreeGrafter"/>
</dbReference>
<feature type="compositionally biased region" description="Low complexity" evidence="2">
    <location>
        <begin position="226"/>
        <end position="240"/>
    </location>
</feature>
<dbReference type="GO" id="GO:0034501">
    <property type="term" value="P:protein localization to kinetochore"/>
    <property type="evidence" value="ECO:0007669"/>
    <property type="project" value="TreeGrafter"/>
</dbReference>
<feature type="region of interest" description="Disordered" evidence="2">
    <location>
        <begin position="650"/>
        <end position="884"/>
    </location>
</feature>
<feature type="compositionally biased region" description="Basic residues" evidence="2">
    <location>
        <begin position="281"/>
        <end position="291"/>
    </location>
</feature>
<dbReference type="InterPro" id="IPR013253">
    <property type="entry name" value="Spc7_domain"/>
</dbReference>
<evidence type="ECO:0000313" key="4">
    <source>
        <dbReference type="EMBL" id="KAI1614250.1"/>
    </source>
</evidence>
<feature type="compositionally biased region" description="Basic residues" evidence="2">
    <location>
        <begin position="968"/>
        <end position="979"/>
    </location>
</feature>
<feature type="compositionally biased region" description="Polar residues" evidence="2">
    <location>
        <begin position="1"/>
        <end position="10"/>
    </location>
</feature>
<protein>
    <recommendedName>
        <fullName evidence="3">Spc7 kinetochore protein domain-containing protein</fullName>
    </recommendedName>
</protein>
<feature type="compositionally biased region" description="Acidic residues" evidence="2">
    <location>
        <begin position="997"/>
        <end position="1006"/>
    </location>
</feature>
<dbReference type="GO" id="GO:0000776">
    <property type="term" value="C:kinetochore"/>
    <property type="evidence" value="ECO:0007669"/>
    <property type="project" value="TreeGrafter"/>
</dbReference>
<feature type="compositionally biased region" description="Polar residues" evidence="2">
    <location>
        <begin position="774"/>
        <end position="789"/>
    </location>
</feature>
<feature type="compositionally biased region" description="Polar residues" evidence="2">
    <location>
        <begin position="309"/>
        <end position="321"/>
    </location>
</feature>
<feature type="compositionally biased region" description="Low complexity" evidence="2">
    <location>
        <begin position="980"/>
        <end position="992"/>
    </location>
</feature>
<dbReference type="GO" id="GO:1990758">
    <property type="term" value="P:mitotic sister chromatid biorientation"/>
    <property type="evidence" value="ECO:0007669"/>
    <property type="project" value="TreeGrafter"/>
</dbReference>
<feature type="compositionally biased region" description="Basic and acidic residues" evidence="2">
    <location>
        <begin position="926"/>
        <end position="937"/>
    </location>
</feature>
<evidence type="ECO:0000259" key="3">
    <source>
        <dbReference type="SMART" id="SM00787"/>
    </source>
</evidence>
<dbReference type="EMBL" id="MU404353">
    <property type="protein sequence ID" value="KAI1614250.1"/>
    <property type="molecule type" value="Genomic_DNA"/>
</dbReference>
<evidence type="ECO:0000256" key="2">
    <source>
        <dbReference type="SAM" id="MobiDB-lite"/>
    </source>
</evidence>
<feature type="compositionally biased region" description="Polar residues" evidence="2">
    <location>
        <begin position="24"/>
        <end position="36"/>
    </location>
</feature>
<dbReference type="PANTHER" id="PTHR28260">
    <property type="entry name" value="SPINDLE POLE BODY COMPONENT SPC105"/>
    <property type="match status" value="1"/>
</dbReference>
<reference evidence="4" key="1">
    <citation type="journal article" date="2022" name="bioRxiv">
        <title>Deciphering the potential niche of two novel black yeast fungi from a biological soil crust based on their genomes, phenotypes, and melanin regulation.</title>
        <authorList>
            <consortium name="DOE Joint Genome Institute"/>
            <person name="Carr E.C."/>
            <person name="Barton Q."/>
            <person name="Grambo S."/>
            <person name="Sullivan M."/>
            <person name="Renfro C.M."/>
            <person name="Kuo A."/>
            <person name="Pangilinan J."/>
            <person name="Lipzen A."/>
            <person name="Keymanesh K."/>
            <person name="Savage E."/>
            <person name="Barry K."/>
            <person name="Grigoriev I.V."/>
            <person name="Riekhof W.R."/>
            <person name="Harris S.S."/>
        </authorList>
    </citation>
    <scope>NUCLEOTIDE SEQUENCE</scope>
    <source>
        <strain evidence="4">JF 03-4F</strain>
    </source>
</reference>
<feature type="compositionally biased region" description="Acidic residues" evidence="2">
    <location>
        <begin position="327"/>
        <end position="338"/>
    </location>
</feature>
<organism evidence="4 5">
    <name type="scientific">Exophiala viscosa</name>
    <dbReference type="NCBI Taxonomy" id="2486360"/>
    <lineage>
        <taxon>Eukaryota</taxon>
        <taxon>Fungi</taxon>
        <taxon>Dikarya</taxon>
        <taxon>Ascomycota</taxon>
        <taxon>Pezizomycotina</taxon>
        <taxon>Eurotiomycetes</taxon>
        <taxon>Chaetothyriomycetidae</taxon>
        <taxon>Chaetothyriales</taxon>
        <taxon>Herpotrichiellaceae</taxon>
        <taxon>Exophiala</taxon>
    </lineage>
</organism>
<evidence type="ECO:0000313" key="5">
    <source>
        <dbReference type="Proteomes" id="UP001203852"/>
    </source>
</evidence>
<evidence type="ECO:0000256" key="1">
    <source>
        <dbReference type="SAM" id="Coils"/>
    </source>
</evidence>
<feature type="region of interest" description="Disordered" evidence="2">
    <location>
        <begin position="91"/>
        <end position="386"/>
    </location>
</feature>
<comment type="caution">
    <text evidence="4">The sequence shown here is derived from an EMBL/GenBank/DDBJ whole genome shotgun (WGS) entry which is preliminary data.</text>
</comment>
<feature type="region of interest" description="Disordered" evidence="2">
    <location>
        <begin position="1743"/>
        <end position="1767"/>
    </location>
</feature>
<feature type="coiled-coil region" evidence="1">
    <location>
        <begin position="1344"/>
        <end position="1381"/>
    </location>
</feature>
<dbReference type="Pfam" id="PF08317">
    <property type="entry name" value="Spc7"/>
    <property type="match status" value="1"/>
</dbReference>
<proteinExistence type="predicted"/>
<feature type="compositionally biased region" description="Basic residues" evidence="2">
    <location>
        <begin position="481"/>
        <end position="492"/>
    </location>
</feature>
<feature type="compositionally biased region" description="Polar residues" evidence="2">
    <location>
        <begin position="799"/>
        <end position="808"/>
    </location>
</feature>
<feature type="domain" description="Spc7 kinetochore protein" evidence="3">
    <location>
        <begin position="1112"/>
        <end position="1438"/>
    </location>
</feature>
<feature type="region of interest" description="Disordered" evidence="2">
    <location>
        <begin position="465"/>
        <end position="503"/>
    </location>
</feature>
<feature type="compositionally biased region" description="Low complexity" evidence="2">
    <location>
        <begin position="354"/>
        <end position="364"/>
    </location>
</feature>
<dbReference type="Proteomes" id="UP001203852">
    <property type="component" value="Unassembled WGS sequence"/>
</dbReference>
<feature type="compositionally biased region" description="Basic and acidic residues" evidence="2">
    <location>
        <begin position="163"/>
        <end position="194"/>
    </location>
</feature>
<dbReference type="InterPro" id="IPR033338">
    <property type="entry name" value="Spc105/Spc7"/>
</dbReference>
<sequence length="1796" mass="196690">MADPLSNTRSSKIRSRQSIAHFPSSRNSALKDNVTTDIAALQAQHNVSPARGKRSRGKSIGPGGLEALIESTGNIIKSTAAVQIKSILKPSIPLTPPKVIPTFDELRKRSTGKGRSPVKTAAEDLLIDFSTPGPTRREGAETSMSGTENVADPFSPITRRSPRRQEVDNTETREREREEERKRKAEKQAILERRAARRKSLANRRVSFAPEATLHTWSVMELAEDSTTSSASNSTRRQSSMTVQQSPVKVAGPSEAHTVPSTPAEQIDDPIVTDSPEHQRNLHQRKRRRRSSGGPEVMLDASQDEVFFSSPSGDETTNSSPVRIEEGIESSEDSDSDGDTAMSMDDATSHTVTSQESGSSTHSSLEARLREAAEQAGTAGIHYDEHGEDMSMEMVDGTVTNAFQPWARNQKMDHANDAVGDQGNDINTVGRAQPPISEMDAVEEVEKESQIPSEDMSMDVTRAVGAILTRDSPSKKEQKSPKGRRRSIRPRRSSGAESAYDETMEFTRMQGGILGTVSHASAADTTQMRGSDDDMTMEVTKAFGGVLSSAARRESIASEQDEENETMDMTAAVGTILPPIDEDTEPLTDAGDQTMAMEMTKAVGAILKQSPAKKRVARQSIVNMHHPSMMEEEQTMEMEMTKAVGAILQQSPSKRRVARQSLGNIQHPSDTEEEQTIAMEMTKAVGAILQQDSTTRGRPAEQPARSASTPSPAYNAERTTPKSTPKSQLHMTSVASETGSPSRVLKPQMSGRSQRSTRTASTTPQTNPKTNTPVKSPSRLQAETPSKQITPLPHRAETPNKTPSSANVTHRGASPKKLFRSEIKARASPASVKREANLNAKTLFSRDAETGQQTPSVVLRAPRPQFSRRRSSGIGIDRDGIGSPKVSEILDRRASIGEAAVEFRLGSTEARKLRFEDPTQLEQEVEAERTEEHRQESGRFIMEQEADGSQEETGTLQIKEMIETMSPKKSKAGKGKARKSLAVGGAKGLLGKRPAELDMDDEDDVESTPKRLKAVSREGSPVKKIHLPKPPSKDETTGRLSARLQHSLGAMAGVDNLTPKLGPPSPGRFTAAASPAAIGRFKDVPVAEEERPTSFEDKLDNVVGAIDVSTAQLKDGSDQQEEEKISLQEFLNMTNIHFIELSTTKRRHTMAQSLQANGAPESAETSNTETNFVAAATTLPMLELYQHATRELKSYISTGRKIIRTIEAETLAEQPPLFREYLDARPDVKVVMDNQFRNGKANARLQSKEGWYQWRGQLVEGLKAGLEGIKQGMTDDFDLLQHQQQVLDDVMPRLLQEQDRLQNRHVCYQQNVEELDNIDHEALADCRSQLRDADAQYLRKSTLLKALQQQMTEKDEALSAAAEIKTEMQNQIAEADRVRDELKGWPVADVLALKSRVDNIQQQTGWRLLTAEAEVEEPDEFGPALIMRYKDELRLFFYPQAFQCRPSDGHRRRSGRKAASVSGPSAPISLLFAPGEEDDIEAAPQELPTEKRFFLQLIRSQLHGFAMMPKGSITPRTLLSTVSKGWELACKVSKELKLLKLTGITVASILGDEKLGVTVMLIIPGQGRVNIGFTMTVTILNDGDFMTKVSVTADAIYGSAEDTLAGKNRKIQTALGKEVQSSTLGEGAWINAIHGFQDWLSSQGRVKEGEPETTTTNDDQVVAAADTRLAPAAALAIAEIGHAATTSAPSPPVPAPAPVAIKRSPLAPKRTNMVQKKSLPVSKQRLEKLNAQQLSQALDKENFNPSLSVSSKGIPAHNETSDWERESARPAIPPEMQEVMMHTPIKRVGALRRSPI</sequence>
<feature type="compositionally biased region" description="Polar residues" evidence="2">
    <location>
        <begin position="705"/>
        <end position="741"/>
    </location>
</feature>
<feature type="region of interest" description="Disordered" evidence="2">
    <location>
        <begin position="914"/>
        <end position="1037"/>
    </location>
</feature>
<dbReference type="PANTHER" id="PTHR28260:SF1">
    <property type="entry name" value="SPINDLE POLE BODY COMPONENT SPC105"/>
    <property type="match status" value="1"/>
</dbReference>
<accession>A0AAN6DX21</accession>
<dbReference type="SMART" id="SM01315">
    <property type="entry name" value="Spc7_N"/>
    <property type="match status" value="1"/>
</dbReference>
<dbReference type="InterPro" id="IPR040850">
    <property type="entry name" value="Knl1_RWD_C"/>
</dbReference>
<dbReference type="Pfam" id="PF15402">
    <property type="entry name" value="MELT_2"/>
    <property type="match status" value="8"/>
</dbReference>
<dbReference type="SMART" id="SM00787">
    <property type="entry name" value="Spc7"/>
    <property type="match status" value="1"/>
</dbReference>
<keyword evidence="1" id="KW-0175">Coiled coil</keyword>
<feature type="region of interest" description="Disordered" evidence="2">
    <location>
        <begin position="1"/>
        <end position="62"/>
    </location>
</feature>
<name>A0AAN6DX21_9EURO</name>
<feature type="compositionally biased region" description="Low complexity" evidence="2">
    <location>
        <begin position="752"/>
        <end position="773"/>
    </location>
</feature>